<dbReference type="Pfam" id="PF11086">
    <property type="entry name" value="DUF2878"/>
    <property type="match status" value="1"/>
</dbReference>
<sequence length="184" mass="20666">MANSLFLKVINFIWFQTIWWLVILMQSASIPYVLALFLLWFVLTPTRKIDGKLMLLVMLVGATIDSLLMYCSVFYFTEDAYVFTALSMWIVPLWLVLLWGAFAATLAHSLDTLRSKPLLAALVGGIFAPLSYLAGANFGAVDLGYSLMTTYITLCVVWGFTLPGCFLLLDKLSAPFELELAKRR</sequence>
<keyword evidence="3" id="KW-1185">Reference proteome</keyword>
<feature type="transmembrane region" description="Helical" evidence="1">
    <location>
        <begin position="82"/>
        <end position="106"/>
    </location>
</feature>
<dbReference type="Proteomes" id="UP000056090">
    <property type="component" value="Chromosome"/>
</dbReference>
<accession>A0A075NW66</accession>
<dbReference type="InterPro" id="IPR021306">
    <property type="entry name" value="DUF2878"/>
</dbReference>
<dbReference type="GeneID" id="78255097"/>
<protein>
    <recommendedName>
        <fullName evidence="4">DUF2878 domain-containing protein</fullName>
    </recommendedName>
</protein>
<feature type="transmembrane region" description="Helical" evidence="1">
    <location>
        <begin position="55"/>
        <end position="76"/>
    </location>
</feature>
<dbReference type="eggNOG" id="ENOG5032ZK4">
    <property type="taxonomic scope" value="Bacteria"/>
</dbReference>
<keyword evidence="1" id="KW-1133">Transmembrane helix</keyword>
<reference evidence="2 3" key="1">
    <citation type="submission" date="2014-06" db="EMBL/GenBank/DDBJ databases">
        <title>Genomes of Alteromonas australica, a world apart.</title>
        <authorList>
            <person name="Gonzaga A."/>
            <person name="Lopez-Perez M."/>
            <person name="Rodriguez-Valera F."/>
        </authorList>
    </citation>
    <scope>NUCLEOTIDE SEQUENCE [LARGE SCALE GENOMIC DNA]</scope>
    <source>
        <strain evidence="2 3">H 17</strain>
    </source>
</reference>
<organism evidence="2 3">
    <name type="scientific">Alteromonas australica</name>
    <dbReference type="NCBI Taxonomy" id="589873"/>
    <lineage>
        <taxon>Bacteria</taxon>
        <taxon>Pseudomonadati</taxon>
        <taxon>Pseudomonadota</taxon>
        <taxon>Gammaproteobacteria</taxon>
        <taxon>Alteromonadales</taxon>
        <taxon>Alteromonadaceae</taxon>
        <taxon>Alteromonas/Salinimonas group</taxon>
        <taxon>Alteromonas</taxon>
    </lineage>
</organism>
<keyword evidence="1" id="KW-0812">Transmembrane</keyword>
<evidence type="ECO:0000313" key="3">
    <source>
        <dbReference type="Proteomes" id="UP000056090"/>
    </source>
</evidence>
<dbReference type="RefSeq" id="WP_044057003.1">
    <property type="nucleotide sequence ID" value="NZ_CBCSKJ010000003.1"/>
</dbReference>
<feature type="transmembrane region" description="Helical" evidence="1">
    <location>
        <begin position="118"/>
        <end position="138"/>
    </location>
</feature>
<feature type="transmembrane region" description="Helical" evidence="1">
    <location>
        <begin position="150"/>
        <end position="169"/>
    </location>
</feature>
<gene>
    <name evidence="2" type="ORF">EP13_09250</name>
</gene>
<feature type="transmembrane region" description="Helical" evidence="1">
    <location>
        <begin position="18"/>
        <end position="43"/>
    </location>
</feature>
<dbReference type="AlphaFoldDB" id="A0A075NW66"/>
<evidence type="ECO:0008006" key="4">
    <source>
        <dbReference type="Google" id="ProtNLM"/>
    </source>
</evidence>
<name>A0A075NW66_9ALTE</name>
<evidence type="ECO:0000313" key="2">
    <source>
        <dbReference type="EMBL" id="AIF98849.1"/>
    </source>
</evidence>
<evidence type="ECO:0000256" key="1">
    <source>
        <dbReference type="SAM" id="Phobius"/>
    </source>
</evidence>
<dbReference type="KEGG" id="aal:EP13_09250"/>
<dbReference type="EMBL" id="CP008849">
    <property type="protein sequence ID" value="AIF98849.1"/>
    <property type="molecule type" value="Genomic_DNA"/>
</dbReference>
<proteinExistence type="predicted"/>
<keyword evidence="1" id="KW-0472">Membrane</keyword>